<dbReference type="AlphaFoldDB" id="A0A8H5FVN3"/>
<evidence type="ECO:0000256" key="2">
    <source>
        <dbReference type="SAM" id="Phobius"/>
    </source>
</evidence>
<feature type="transmembrane region" description="Helical" evidence="2">
    <location>
        <begin position="142"/>
        <end position="163"/>
    </location>
</feature>
<name>A0A8H5FVN3_9AGAR</name>
<comment type="caution">
    <text evidence="3">The sequence shown here is derived from an EMBL/GenBank/DDBJ whole genome shotgun (WGS) entry which is preliminary data.</text>
</comment>
<accession>A0A8H5FVN3</accession>
<feature type="transmembrane region" description="Helical" evidence="2">
    <location>
        <begin position="183"/>
        <end position="204"/>
    </location>
</feature>
<organism evidence="3 4">
    <name type="scientific">Leucocoprinus leucothites</name>
    <dbReference type="NCBI Taxonomy" id="201217"/>
    <lineage>
        <taxon>Eukaryota</taxon>
        <taxon>Fungi</taxon>
        <taxon>Dikarya</taxon>
        <taxon>Basidiomycota</taxon>
        <taxon>Agaricomycotina</taxon>
        <taxon>Agaricomycetes</taxon>
        <taxon>Agaricomycetidae</taxon>
        <taxon>Agaricales</taxon>
        <taxon>Agaricineae</taxon>
        <taxon>Agaricaceae</taxon>
        <taxon>Leucocoprinus</taxon>
    </lineage>
</organism>
<feature type="transmembrane region" description="Helical" evidence="2">
    <location>
        <begin position="254"/>
        <end position="277"/>
    </location>
</feature>
<gene>
    <name evidence="3" type="ORF">D9756_008556</name>
</gene>
<sequence length="328" mass="36324">MAGSSAASVEQRTSTLMFLESSLYGGFFVLYTISSLLLYQRRRRIQMQAKDGFGGFGGGGALDAGDRERLQTMRFWEVTGAIMFTIVTAHYMLTWVNFVGEPPNMTARLIQFARTIMAEITFLVGDLILIHRLWIVGNKSKVLIAFPLLALTSFLAFAIPLSWEYYLVYAVKHIPLLLRQNYWIMGVAVSTLSVNVYCTVAMSWKIWRVNRAASKFGGGQLMHIITILVESAAIYSLWMITLVGLVAAAHPLYITFYDIATELYGVSTMLISVRVGLGWATGDSGRTMGAESDYPRVSGWRPATIPVREPSIAAGDDSRGSGEKGLER</sequence>
<dbReference type="EMBL" id="JAACJO010000014">
    <property type="protein sequence ID" value="KAF5350669.1"/>
    <property type="molecule type" value="Genomic_DNA"/>
</dbReference>
<evidence type="ECO:0000256" key="1">
    <source>
        <dbReference type="SAM" id="MobiDB-lite"/>
    </source>
</evidence>
<keyword evidence="2" id="KW-0472">Membrane</keyword>
<keyword evidence="2" id="KW-0812">Transmembrane</keyword>
<feature type="compositionally biased region" description="Basic and acidic residues" evidence="1">
    <location>
        <begin position="316"/>
        <end position="328"/>
    </location>
</feature>
<feature type="transmembrane region" description="Helical" evidence="2">
    <location>
        <begin position="75"/>
        <end position="96"/>
    </location>
</feature>
<keyword evidence="4" id="KW-1185">Reference proteome</keyword>
<dbReference type="OrthoDB" id="3250682at2759"/>
<feature type="transmembrane region" description="Helical" evidence="2">
    <location>
        <begin position="116"/>
        <end position="135"/>
    </location>
</feature>
<dbReference type="Proteomes" id="UP000559027">
    <property type="component" value="Unassembled WGS sequence"/>
</dbReference>
<evidence type="ECO:0000313" key="4">
    <source>
        <dbReference type="Proteomes" id="UP000559027"/>
    </source>
</evidence>
<evidence type="ECO:0000313" key="3">
    <source>
        <dbReference type="EMBL" id="KAF5350669.1"/>
    </source>
</evidence>
<feature type="transmembrane region" description="Helical" evidence="2">
    <location>
        <begin position="224"/>
        <end position="248"/>
    </location>
</feature>
<keyword evidence="2" id="KW-1133">Transmembrane helix</keyword>
<proteinExistence type="predicted"/>
<feature type="region of interest" description="Disordered" evidence="1">
    <location>
        <begin position="290"/>
        <end position="328"/>
    </location>
</feature>
<feature type="transmembrane region" description="Helical" evidence="2">
    <location>
        <begin position="22"/>
        <end position="39"/>
    </location>
</feature>
<reference evidence="3 4" key="1">
    <citation type="journal article" date="2020" name="ISME J.">
        <title>Uncovering the hidden diversity of litter-decomposition mechanisms in mushroom-forming fungi.</title>
        <authorList>
            <person name="Floudas D."/>
            <person name="Bentzer J."/>
            <person name="Ahren D."/>
            <person name="Johansson T."/>
            <person name="Persson P."/>
            <person name="Tunlid A."/>
        </authorList>
    </citation>
    <scope>NUCLEOTIDE SEQUENCE [LARGE SCALE GENOMIC DNA]</scope>
    <source>
        <strain evidence="3 4">CBS 146.42</strain>
    </source>
</reference>
<protein>
    <submittedName>
        <fullName evidence="3">Uncharacterized protein</fullName>
    </submittedName>
</protein>